<reference evidence="1 2" key="1">
    <citation type="journal article" date="2013" name="PLoS ONE">
        <title>Cultivation and Complete Genome Sequencing of Gloeobacter kilaueensis sp. nov., from a Lava Cave in Kilauea Caldera, Hawai'i.</title>
        <authorList>
            <person name="Saw J.H."/>
            <person name="Schatz M."/>
            <person name="Brown M.V."/>
            <person name="Kunkel D.D."/>
            <person name="Foster J.S."/>
            <person name="Shick H."/>
            <person name="Christensen S."/>
            <person name="Hou S."/>
            <person name="Wan X."/>
            <person name="Donachie S.P."/>
        </authorList>
    </citation>
    <scope>NUCLEOTIDE SEQUENCE [LARGE SCALE GENOMIC DNA]</scope>
    <source>
        <strain evidence="2">JS</strain>
    </source>
</reference>
<accession>U5QJJ8</accession>
<evidence type="ECO:0000313" key="2">
    <source>
        <dbReference type="Proteomes" id="UP000017396"/>
    </source>
</evidence>
<dbReference type="eggNOG" id="ENOG5032VR7">
    <property type="taxonomic scope" value="Bacteria"/>
</dbReference>
<dbReference type="EMBL" id="CP003587">
    <property type="protein sequence ID" value="AGY59167.1"/>
    <property type="molecule type" value="Genomic_DNA"/>
</dbReference>
<dbReference type="Proteomes" id="UP000017396">
    <property type="component" value="Chromosome"/>
</dbReference>
<dbReference type="RefSeq" id="WP_023174398.1">
    <property type="nucleotide sequence ID" value="NC_022600.1"/>
</dbReference>
<dbReference type="KEGG" id="glj:GKIL_2921"/>
<dbReference type="OrthoDB" id="5381041at2"/>
<gene>
    <name evidence="1" type="ORF">GKIL_2921</name>
</gene>
<sequence>MVRKLEKWRLRIGAALVTLGLLLNGYRPAAAQEVPTTLIEDFQGWFQLITQGTISGPLKGYFELQPRFRDDIGALDRILIRPAVYFNVSPTSTLWFGLAIVPAFQTNGTFTETRFWQQFQNVAKAGDLLITNRSRLEERLVPNTDGTSIRLRHLLRLEYPFDAAKLWSLIVADEIFFNLNDVRSLPAGLDQNRAFAGFGNRLTPALKLEFGYMANFVNRPELPDRLNHNLVVTLLYNFDAR</sequence>
<dbReference type="Pfam" id="PF10677">
    <property type="entry name" value="DUF2490"/>
    <property type="match status" value="1"/>
</dbReference>
<organism evidence="1 2">
    <name type="scientific">Gloeobacter kilaueensis (strain ATCC BAA-2537 / CCAP 1431/1 / ULC 316 / JS1)</name>
    <dbReference type="NCBI Taxonomy" id="1183438"/>
    <lineage>
        <taxon>Bacteria</taxon>
        <taxon>Bacillati</taxon>
        <taxon>Cyanobacteriota</taxon>
        <taxon>Cyanophyceae</taxon>
        <taxon>Gloeobacterales</taxon>
        <taxon>Gloeobacteraceae</taxon>
        <taxon>Gloeobacter</taxon>
    </lineage>
</organism>
<evidence type="ECO:0008006" key="3">
    <source>
        <dbReference type="Google" id="ProtNLM"/>
    </source>
</evidence>
<dbReference type="AlphaFoldDB" id="U5QJJ8"/>
<proteinExistence type="predicted"/>
<name>U5QJJ8_GLOK1</name>
<evidence type="ECO:0000313" key="1">
    <source>
        <dbReference type="EMBL" id="AGY59167.1"/>
    </source>
</evidence>
<dbReference type="STRING" id="1183438.GKIL_2921"/>
<keyword evidence="2" id="KW-1185">Reference proteome</keyword>
<protein>
    <recommendedName>
        <fullName evidence="3">DUF2490 domain-containing protein</fullName>
    </recommendedName>
</protein>
<dbReference type="InterPro" id="IPR019619">
    <property type="entry name" value="DUF2490"/>
</dbReference>
<dbReference type="HOGENOM" id="CLU_089264_1_0_3"/>